<gene>
    <name evidence="4" type="primary">plcA_22</name>
    <name evidence="4" type="ORF">CFO_g5216</name>
</gene>
<dbReference type="AlphaFoldDB" id="A0A0F8BJI7"/>
<evidence type="ECO:0000313" key="5">
    <source>
        <dbReference type="Proteomes" id="UP000034841"/>
    </source>
</evidence>
<dbReference type="GO" id="GO:0008081">
    <property type="term" value="F:phosphoric diester hydrolase activity"/>
    <property type="evidence" value="ECO:0007669"/>
    <property type="project" value="InterPro"/>
</dbReference>
<dbReference type="PANTHER" id="PTHR13593">
    <property type="match status" value="1"/>
</dbReference>
<evidence type="ECO:0000256" key="2">
    <source>
        <dbReference type="SAM" id="SignalP"/>
    </source>
</evidence>
<reference evidence="4 5" key="1">
    <citation type="submission" date="2015-04" db="EMBL/GenBank/DDBJ databases">
        <title>Genome sequence of Ceratocystis platani, a major pathogen of plane trees.</title>
        <authorList>
            <person name="Belbahri L."/>
        </authorList>
    </citation>
    <scope>NUCLEOTIDE SEQUENCE [LARGE SCALE GENOMIC DNA]</scope>
    <source>
        <strain evidence="4 5">CFO</strain>
    </source>
</reference>
<feature type="chain" id="PRO_5002527608" evidence="2">
    <location>
        <begin position="18"/>
        <end position="417"/>
    </location>
</feature>
<feature type="compositionally biased region" description="Low complexity" evidence="1">
    <location>
        <begin position="367"/>
        <end position="393"/>
    </location>
</feature>
<keyword evidence="2" id="KW-0732">Signal</keyword>
<proteinExistence type="predicted"/>
<evidence type="ECO:0000256" key="1">
    <source>
        <dbReference type="SAM" id="MobiDB-lite"/>
    </source>
</evidence>
<dbReference type="EC" id="4.6.1.13" evidence="4"/>
<dbReference type="SUPFAM" id="SSF51695">
    <property type="entry name" value="PLC-like phosphodiesterases"/>
    <property type="match status" value="1"/>
</dbReference>
<organism evidence="4 5">
    <name type="scientific">Ceratocystis fimbriata f. sp. platani</name>
    <dbReference type="NCBI Taxonomy" id="88771"/>
    <lineage>
        <taxon>Eukaryota</taxon>
        <taxon>Fungi</taxon>
        <taxon>Dikarya</taxon>
        <taxon>Ascomycota</taxon>
        <taxon>Pezizomycotina</taxon>
        <taxon>Sordariomycetes</taxon>
        <taxon>Hypocreomycetidae</taxon>
        <taxon>Microascales</taxon>
        <taxon>Ceratocystidaceae</taxon>
        <taxon>Ceratocystis</taxon>
    </lineage>
</organism>
<comment type="caution">
    <text evidence="4">The sequence shown here is derived from an EMBL/GenBank/DDBJ whole genome shotgun (WGS) entry which is preliminary data.</text>
</comment>
<keyword evidence="5" id="KW-1185">Reference proteome</keyword>
<dbReference type="GO" id="GO:0004436">
    <property type="term" value="F:phosphatidylinositol diacylglycerol-lyase activity"/>
    <property type="evidence" value="ECO:0007669"/>
    <property type="project" value="UniProtKB-EC"/>
</dbReference>
<accession>A0A0F8BJI7</accession>
<keyword evidence="4" id="KW-0456">Lyase</keyword>
<dbReference type="InterPro" id="IPR017946">
    <property type="entry name" value="PLC-like_Pdiesterase_TIM-brl"/>
</dbReference>
<sequence>MRFSLLATLASLALSRAAIYGGFDDPWSFDLTQGSYNNWMHYIADGVSLASLTIPGTHNSMTVNIRDDLMQSQNTDLAQQLNGGIRYIDVSCMTMDNSLVVTHGDALTGYTFDYVLATLYQFLDRNPREAVILRIQKGNPLESSASLAANIRRSLNPGTELGNRAADRIFSRGGYNIDTIPTLGEVRGKVFILQDFDTSSGQFGLPWSSRLISYYHFKFGLKKLLKAKWLVVHSYFTLSLNNAEKLYVTDVTVSVGSRPITFAAGPHIDPGMNARLGKYFQKADPSPRSRFSWGSNKGYFGVIVMDFPGKSLVEQLLKFNKRYEVVPPGFPAPTRPGFSPNPAFPPAPNYGNPPAANYHGFPPSNAPPNYGAAYANGAAPNYGAGQPYGQPNPGAYPHPGAYPPAGNHRDPSSSNSQ</sequence>
<dbReference type="Proteomes" id="UP000034841">
    <property type="component" value="Unassembled WGS sequence"/>
</dbReference>
<feature type="domain" description="Phosphatidylinositol-specific phospholipase C X" evidence="3">
    <location>
        <begin position="45"/>
        <end position="195"/>
    </location>
</feature>
<dbReference type="PANTHER" id="PTHR13593:SF113">
    <property type="entry name" value="SI:DKEY-266F7.9"/>
    <property type="match status" value="1"/>
</dbReference>
<dbReference type="Gene3D" id="3.20.20.190">
    <property type="entry name" value="Phosphatidylinositol (PI) phosphodiesterase"/>
    <property type="match status" value="1"/>
</dbReference>
<feature type="region of interest" description="Disordered" evidence="1">
    <location>
        <begin position="355"/>
        <end position="417"/>
    </location>
</feature>
<dbReference type="OrthoDB" id="1046782at2759"/>
<evidence type="ECO:0000259" key="3">
    <source>
        <dbReference type="SMART" id="SM00148"/>
    </source>
</evidence>
<dbReference type="InterPro" id="IPR051057">
    <property type="entry name" value="PI-PLC_domain"/>
</dbReference>
<dbReference type="EMBL" id="LBBL01000413">
    <property type="protein sequence ID" value="KKF92433.1"/>
    <property type="molecule type" value="Genomic_DNA"/>
</dbReference>
<dbReference type="Pfam" id="PF00388">
    <property type="entry name" value="PI-PLC-X"/>
    <property type="match status" value="1"/>
</dbReference>
<dbReference type="PROSITE" id="PS50007">
    <property type="entry name" value="PIPLC_X_DOMAIN"/>
    <property type="match status" value="1"/>
</dbReference>
<evidence type="ECO:0000313" key="4">
    <source>
        <dbReference type="EMBL" id="KKF92433.1"/>
    </source>
</evidence>
<dbReference type="SMART" id="SM00148">
    <property type="entry name" value="PLCXc"/>
    <property type="match status" value="1"/>
</dbReference>
<protein>
    <submittedName>
        <fullName evidence="4">1-phosphatidylinositol phosphodiesterase</fullName>
        <ecNumber evidence="4">4.6.1.13</ecNumber>
    </submittedName>
</protein>
<name>A0A0F8BJI7_CERFI</name>
<feature type="signal peptide" evidence="2">
    <location>
        <begin position="1"/>
        <end position="17"/>
    </location>
</feature>
<dbReference type="InterPro" id="IPR000909">
    <property type="entry name" value="PLipase_C_PInositol-sp_X_dom"/>
</dbReference>
<dbReference type="GO" id="GO:0006629">
    <property type="term" value="P:lipid metabolic process"/>
    <property type="evidence" value="ECO:0007669"/>
    <property type="project" value="InterPro"/>
</dbReference>